<dbReference type="PIRSF" id="PIRSF000429">
    <property type="entry name" value="Ac-CoA_Ac_transf"/>
    <property type="match status" value="1"/>
</dbReference>
<dbReference type="PANTHER" id="PTHR18919:SF107">
    <property type="entry name" value="ACETYL-COA ACETYLTRANSFERASE, CYTOSOLIC"/>
    <property type="match status" value="1"/>
</dbReference>
<evidence type="ECO:0000313" key="10">
    <source>
        <dbReference type="Proteomes" id="UP001152798"/>
    </source>
</evidence>
<protein>
    <recommendedName>
        <fullName evidence="11">Acetyl-CoA acetyltransferase, cytosolic</fullName>
    </recommendedName>
</protein>
<dbReference type="GO" id="GO:0003988">
    <property type="term" value="F:acetyl-CoA C-acyltransferase activity"/>
    <property type="evidence" value="ECO:0007669"/>
    <property type="project" value="UniProtKB-ARBA"/>
</dbReference>
<evidence type="ECO:0008006" key="11">
    <source>
        <dbReference type="Google" id="ProtNLM"/>
    </source>
</evidence>
<evidence type="ECO:0000259" key="8">
    <source>
        <dbReference type="Pfam" id="PF02803"/>
    </source>
</evidence>
<dbReference type="InterPro" id="IPR020615">
    <property type="entry name" value="Thiolase_acyl_enz_int_AS"/>
</dbReference>
<evidence type="ECO:0000256" key="5">
    <source>
        <dbReference type="PIRSR" id="PIRSR000429-1"/>
    </source>
</evidence>
<dbReference type="PROSITE" id="PS00099">
    <property type="entry name" value="THIOLASE_3"/>
    <property type="match status" value="1"/>
</dbReference>
<gene>
    <name evidence="9" type="ORF">NEZAVI_LOCUS11407</name>
</gene>
<evidence type="ECO:0000256" key="2">
    <source>
        <dbReference type="ARBA" id="ARBA00010982"/>
    </source>
</evidence>
<name>A0A9P0HIZ0_NEZVI</name>
<accession>A0A9P0HIZ0</accession>
<evidence type="ECO:0000256" key="4">
    <source>
        <dbReference type="ARBA" id="ARBA00023315"/>
    </source>
</evidence>
<feature type="active site" description="Proton acceptor" evidence="5">
    <location>
        <position position="350"/>
    </location>
</feature>
<dbReference type="InterPro" id="IPR002155">
    <property type="entry name" value="Thiolase"/>
</dbReference>
<evidence type="ECO:0000256" key="6">
    <source>
        <dbReference type="RuleBase" id="RU003557"/>
    </source>
</evidence>
<reference evidence="9" key="1">
    <citation type="submission" date="2022-01" db="EMBL/GenBank/DDBJ databases">
        <authorList>
            <person name="King R."/>
        </authorList>
    </citation>
    <scope>NUCLEOTIDE SEQUENCE</scope>
</reference>
<comment type="pathway">
    <text evidence="1">Lipid metabolism.</text>
</comment>
<feature type="active site" description="Acyl-thioester intermediate" evidence="5">
    <location>
        <position position="91"/>
    </location>
</feature>
<evidence type="ECO:0000259" key="7">
    <source>
        <dbReference type="Pfam" id="PF00108"/>
    </source>
</evidence>
<dbReference type="CDD" id="cd00751">
    <property type="entry name" value="thiolase"/>
    <property type="match status" value="1"/>
</dbReference>
<dbReference type="EMBL" id="OV725081">
    <property type="protein sequence ID" value="CAH1402637.1"/>
    <property type="molecule type" value="Genomic_DNA"/>
</dbReference>
<dbReference type="InterPro" id="IPR020613">
    <property type="entry name" value="Thiolase_CS"/>
</dbReference>
<evidence type="ECO:0000256" key="1">
    <source>
        <dbReference type="ARBA" id="ARBA00005189"/>
    </source>
</evidence>
<dbReference type="Pfam" id="PF02803">
    <property type="entry name" value="Thiolase_C"/>
    <property type="match status" value="1"/>
</dbReference>
<feature type="active site" description="Proton acceptor" evidence="5">
    <location>
        <position position="380"/>
    </location>
</feature>
<dbReference type="PANTHER" id="PTHR18919">
    <property type="entry name" value="ACETYL-COA C-ACYLTRANSFERASE"/>
    <property type="match status" value="1"/>
</dbReference>
<dbReference type="PROSITE" id="PS00737">
    <property type="entry name" value="THIOLASE_2"/>
    <property type="match status" value="1"/>
</dbReference>
<dbReference type="PROSITE" id="PS00098">
    <property type="entry name" value="THIOLASE_1"/>
    <property type="match status" value="1"/>
</dbReference>
<dbReference type="NCBIfam" id="TIGR01930">
    <property type="entry name" value="AcCoA-C-Actrans"/>
    <property type="match status" value="1"/>
</dbReference>
<dbReference type="InterPro" id="IPR020617">
    <property type="entry name" value="Thiolase_C"/>
</dbReference>
<sequence>MMSDSTIVIVEAVRTPIGSISGSLSSVKSHELGTAVIKELLSRTKLPPSEVSEVILGQVLTAGAGQNPARQSAINAGVPLNAPAYIINQLCGSGLKSVMLGYQSIKTGDANIVICGGQESMSMAPHCILMRKPLKMGNTPLVCTITTDGLTDAFHSIHMGDTAENIAKQFNISRKEQDLQAVISQNRAEIAQKQGYFDKEIVPITVKDRKGDVIVNKDEFPCHGTTYETLERLRPAFSKDGTVTAGNACGWNDGAAGVILMTLDEARKQNLVPKVKILGFGQSGVDPKVMGLGPVHAIKNLLQKISWSIEDVDLFEINEAFAAQIIAVVRELGIDNEKVNINGGAIALGHPMAASGARVLVTLIHALERTGKSKGVAALCIGGGMGIAIAVERI</sequence>
<dbReference type="Proteomes" id="UP001152798">
    <property type="component" value="Chromosome 5"/>
</dbReference>
<evidence type="ECO:0000313" key="9">
    <source>
        <dbReference type="EMBL" id="CAH1402637.1"/>
    </source>
</evidence>
<feature type="domain" description="Thiolase C-terminal" evidence="8">
    <location>
        <begin position="273"/>
        <end position="393"/>
    </location>
</feature>
<feature type="domain" description="Thiolase N-terminal" evidence="7">
    <location>
        <begin position="7"/>
        <end position="262"/>
    </location>
</feature>
<keyword evidence="3 6" id="KW-0808">Transferase</keyword>
<evidence type="ECO:0000256" key="3">
    <source>
        <dbReference type="ARBA" id="ARBA00022679"/>
    </source>
</evidence>
<dbReference type="Pfam" id="PF00108">
    <property type="entry name" value="Thiolase_N"/>
    <property type="match status" value="1"/>
</dbReference>
<keyword evidence="10" id="KW-1185">Reference proteome</keyword>
<dbReference type="FunFam" id="3.40.47.10:FF:000010">
    <property type="entry name" value="Acetyl-CoA acetyltransferase (Thiolase)"/>
    <property type="match status" value="1"/>
</dbReference>
<dbReference type="OrthoDB" id="5404651at2759"/>
<comment type="similarity">
    <text evidence="2 6">Belongs to the thiolase-like superfamily. Thiolase family.</text>
</comment>
<keyword evidence="4 6" id="KW-0012">Acyltransferase</keyword>
<dbReference type="InterPro" id="IPR016039">
    <property type="entry name" value="Thiolase-like"/>
</dbReference>
<dbReference type="AlphaFoldDB" id="A0A9P0HIZ0"/>
<dbReference type="InterPro" id="IPR020610">
    <property type="entry name" value="Thiolase_AS"/>
</dbReference>
<dbReference type="SUPFAM" id="SSF53901">
    <property type="entry name" value="Thiolase-like"/>
    <property type="match status" value="2"/>
</dbReference>
<proteinExistence type="inferred from homology"/>
<dbReference type="InterPro" id="IPR020616">
    <property type="entry name" value="Thiolase_N"/>
</dbReference>
<dbReference type="Gene3D" id="3.40.47.10">
    <property type="match status" value="2"/>
</dbReference>
<organism evidence="9 10">
    <name type="scientific">Nezara viridula</name>
    <name type="common">Southern green stink bug</name>
    <name type="synonym">Cimex viridulus</name>
    <dbReference type="NCBI Taxonomy" id="85310"/>
    <lineage>
        <taxon>Eukaryota</taxon>
        <taxon>Metazoa</taxon>
        <taxon>Ecdysozoa</taxon>
        <taxon>Arthropoda</taxon>
        <taxon>Hexapoda</taxon>
        <taxon>Insecta</taxon>
        <taxon>Pterygota</taxon>
        <taxon>Neoptera</taxon>
        <taxon>Paraneoptera</taxon>
        <taxon>Hemiptera</taxon>
        <taxon>Heteroptera</taxon>
        <taxon>Panheteroptera</taxon>
        <taxon>Pentatomomorpha</taxon>
        <taxon>Pentatomoidea</taxon>
        <taxon>Pentatomidae</taxon>
        <taxon>Pentatominae</taxon>
        <taxon>Nezara</taxon>
    </lineage>
</organism>